<accession>A0A0R3C9B2</accession>
<dbReference type="AlphaFoldDB" id="A0A0R3C9B2"/>
<dbReference type="InterPro" id="IPR009081">
    <property type="entry name" value="PP-bd_ACP"/>
</dbReference>
<evidence type="ECO:0000313" key="2">
    <source>
        <dbReference type="Proteomes" id="UP000051380"/>
    </source>
</evidence>
<evidence type="ECO:0000313" key="1">
    <source>
        <dbReference type="EMBL" id="KRP91691.1"/>
    </source>
</evidence>
<dbReference type="Proteomes" id="UP000051380">
    <property type="component" value="Unassembled WGS sequence"/>
</dbReference>
<name>A0A0R3C9B2_9BRAD</name>
<dbReference type="PROSITE" id="PS50075">
    <property type="entry name" value="CARRIER"/>
    <property type="match status" value="1"/>
</dbReference>
<protein>
    <submittedName>
        <fullName evidence="1">Acyl carrier protein</fullName>
    </submittedName>
</protein>
<gene>
    <name evidence="1" type="ORF">AOQ72_32295</name>
</gene>
<dbReference type="EMBL" id="LJYF01000032">
    <property type="protein sequence ID" value="KRP91691.1"/>
    <property type="molecule type" value="Genomic_DNA"/>
</dbReference>
<comment type="caution">
    <text evidence="1">The sequence shown here is derived from an EMBL/GenBank/DDBJ whole genome shotgun (WGS) entry which is preliminary data.</text>
</comment>
<dbReference type="SUPFAM" id="SSF47336">
    <property type="entry name" value="ACP-like"/>
    <property type="match status" value="1"/>
</dbReference>
<reference evidence="1 2" key="1">
    <citation type="submission" date="2015-09" db="EMBL/GenBank/DDBJ databases">
        <title>Draft Genome Sequence of the Strain BR 3267 (Bradyrhizobium yuanmingense) recommended as inoculant for cowpea in Brazil.</title>
        <authorList>
            <person name="Simoes-Araujo J.L."/>
            <person name="Zilli J.E."/>
        </authorList>
    </citation>
    <scope>NUCLEOTIDE SEQUENCE [LARGE SCALE GENOMIC DNA]</scope>
    <source>
        <strain evidence="1 2">BR3267</strain>
    </source>
</reference>
<dbReference type="RefSeq" id="WP_036025692.1">
    <property type="nucleotide sequence ID" value="NZ_JADYWB010000001.1"/>
</dbReference>
<dbReference type="Gene3D" id="1.10.1200.10">
    <property type="entry name" value="ACP-like"/>
    <property type="match status" value="1"/>
</dbReference>
<dbReference type="STRING" id="108015.GA0061099_1005767"/>
<dbReference type="InterPro" id="IPR036736">
    <property type="entry name" value="ACP-like_sf"/>
</dbReference>
<dbReference type="OrthoDB" id="9811033at2"/>
<organism evidence="1 2">
    <name type="scientific">Bradyrhizobium yuanmingense</name>
    <dbReference type="NCBI Taxonomy" id="108015"/>
    <lineage>
        <taxon>Bacteria</taxon>
        <taxon>Pseudomonadati</taxon>
        <taxon>Pseudomonadota</taxon>
        <taxon>Alphaproteobacteria</taxon>
        <taxon>Hyphomicrobiales</taxon>
        <taxon>Nitrobacteraceae</taxon>
        <taxon>Bradyrhizobium</taxon>
    </lineage>
</organism>
<proteinExistence type="predicted"/>
<sequence>MKQAEVLAKLQEVFDGIFLEKIAATPELSAADVDEWDSLMQISLVIAVEQKFRVRFRVGEVEAARNLGEFADLIAKRMEP</sequence>